<dbReference type="Pfam" id="PF00069">
    <property type="entry name" value="Pkinase"/>
    <property type="match status" value="1"/>
</dbReference>
<gene>
    <name evidence="3" type="ORF">J1N35_019675</name>
</gene>
<feature type="compositionally biased region" description="Basic and acidic residues" evidence="1">
    <location>
        <begin position="16"/>
        <end position="26"/>
    </location>
</feature>
<dbReference type="PANTHER" id="PTHR24348:SF53">
    <property type="entry name" value="SERINE_THREONINE-PROTEIN KINASE ATG1T"/>
    <property type="match status" value="1"/>
</dbReference>
<dbReference type="PROSITE" id="PS00108">
    <property type="entry name" value="PROTEIN_KINASE_ST"/>
    <property type="match status" value="1"/>
</dbReference>
<dbReference type="Proteomes" id="UP000828251">
    <property type="component" value="Unassembled WGS sequence"/>
</dbReference>
<dbReference type="GO" id="GO:0010506">
    <property type="term" value="P:regulation of autophagy"/>
    <property type="evidence" value="ECO:0007669"/>
    <property type="project" value="InterPro"/>
</dbReference>
<comment type="caution">
    <text evidence="3">The sequence shown here is derived from an EMBL/GenBank/DDBJ whole genome shotgun (WGS) entry which is preliminary data.</text>
</comment>
<evidence type="ECO:0000313" key="4">
    <source>
        <dbReference type="Proteomes" id="UP000828251"/>
    </source>
</evidence>
<feature type="region of interest" description="Disordered" evidence="1">
    <location>
        <begin position="1"/>
        <end position="35"/>
    </location>
</feature>
<dbReference type="InterPro" id="IPR000719">
    <property type="entry name" value="Prot_kinase_dom"/>
</dbReference>
<evidence type="ECO:0000259" key="2">
    <source>
        <dbReference type="PROSITE" id="PS50011"/>
    </source>
</evidence>
<dbReference type="GO" id="GO:0004674">
    <property type="term" value="F:protein serine/threonine kinase activity"/>
    <property type="evidence" value="ECO:0007669"/>
    <property type="project" value="InterPro"/>
</dbReference>
<dbReference type="InterPro" id="IPR008271">
    <property type="entry name" value="Ser/Thr_kinase_AS"/>
</dbReference>
<keyword evidence="4" id="KW-1185">Reference proteome</keyword>
<dbReference type="PANTHER" id="PTHR24348">
    <property type="entry name" value="SERINE/THREONINE-PROTEIN KINASE UNC-51-RELATED"/>
    <property type="match status" value="1"/>
</dbReference>
<feature type="non-terminal residue" evidence="3">
    <location>
        <position position="1"/>
    </location>
</feature>
<dbReference type="GO" id="GO:0000407">
    <property type="term" value="C:phagophore assembly site"/>
    <property type="evidence" value="ECO:0007669"/>
    <property type="project" value="TreeGrafter"/>
</dbReference>
<dbReference type="GO" id="GO:0005776">
    <property type="term" value="C:autophagosome"/>
    <property type="evidence" value="ECO:0007669"/>
    <property type="project" value="TreeGrafter"/>
</dbReference>
<dbReference type="GO" id="GO:0005524">
    <property type="term" value="F:ATP binding"/>
    <property type="evidence" value="ECO:0007669"/>
    <property type="project" value="InterPro"/>
</dbReference>
<dbReference type="GO" id="GO:0000045">
    <property type="term" value="P:autophagosome assembly"/>
    <property type="evidence" value="ECO:0007669"/>
    <property type="project" value="TreeGrafter"/>
</dbReference>
<protein>
    <recommendedName>
        <fullName evidence="2">Protein kinase domain-containing protein</fullName>
    </recommendedName>
</protein>
<dbReference type="InterPro" id="IPR011009">
    <property type="entry name" value="Kinase-like_dom_sf"/>
</dbReference>
<dbReference type="PROSITE" id="PS50011">
    <property type="entry name" value="PROTEIN_KINASE_DOM"/>
    <property type="match status" value="1"/>
</dbReference>
<proteinExistence type="predicted"/>
<dbReference type="GO" id="GO:0016020">
    <property type="term" value="C:membrane"/>
    <property type="evidence" value="ECO:0007669"/>
    <property type="project" value="TreeGrafter"/>
</dbReference>
<dbReference type="EMBL" id="JAIQCV010000007">
    <property type="protein sequence ID" value="KAH1079914.1"/>
    <property type="molecule type" value="Genomic_DNA"/>
</dbReference>
<sequence length="318" mass="35915">AGDVNAVCKRRKKTDKNKPSNQREKSSNNYRQQQQHERELMELQGMAAMPYLLEPITIGDYLLKSKLRESSISIVWKAETKSCGEEVAVKQVFLSKLNKHLANCLDCELNFLSSVNHPNIIRLLHVLQSESCLFLVLEFCAGGNLASYIRRCGRVQEQLARRFMQQLGAGLEVLQSHHIIHRDLKPENILLSGSKDDLVLKIADLVFQGRSLDPGNYAQMVCGSPLYMAPEVLQFQSYDEKVDMWSLGAILFELLNGHPPFRGRTNVQLLQNIKSSTCLPFSMLILPRLHPDCVDMCSRLLSVNPGLALLLSINFIHS</sequence>
<evidence type="ECO:0000256" key="1">
    <source>
        <dbReference type="SAM" id="MobiDB-lite"/>
    </source>
</evidence>
<name>A0A9D4A0R2_9ROSI</name>
<dbReference type="GO" id="GO:0005829">
    <property type="term" value="C:cytosol"/>
    <property type="evidence" value="ECO:0007669"/>
    <property type="project" value="TreeGrafter"/>
</dbReference>
<feature type="domain" description="Protein kinase" evidence="2">
    <location>
        <begin position="61"/>
        <end position="318"/>
    </location>
</feature>
<dbReference type="Gene3D" id="1.10.510.10">
    <property type="entry name" value="Transferase(Phosphotransferase) domain 1"/>
    <property type="match status" value="1"/>
</dbReference>
<dbReference type="AlphaFoldDB" id="A0A9D4A0R2"/>
<dbReference type="InterPro" id="IPR045269">
    <property type="entry name" value="Atg1-like"/>
</dbReference>
<reference evidence="3 4" key="1">
    <citation type="journal article" date="2021" name="Plant Biotechnol. J.">
        <title>Multi-omics assisted identification of the key and species-specific regulatory components of drought-tolerant mechanisms in Gossypium stocksii.</title>
        <authorList>
            <person name="Yu D."/>
            <person name="Ke L."/>
            <person name="Zhang D."/>
            <person name="Wu Y."/>
            <person name="Sun Y."/>
            <person name="Mei J."/>
            <person name="Sun J."/>
            <person name="Sun Y."/>
        </authorList>
    </citation>
    <scope>NUCLEOTIDE SEQUENCE [LARGE SCALE GENOMIC DNA]</scope>
    <source>
        <strain evidence="4">cv. E1</strain>
        <tissue evidence="3">Leaf</tissue>
    </source>
</reference>
<dbReference type="SUPFAM" id="SSF56112">
    <property type="entry name" value="Protein kinase-like (PK-like)"/>
    <property type="match status" value="1"/>
</dbReference>
<dbReference type="OrthoDB" id="346907at2759"/>
<evidence type="ECO:0000313" key="3">
    <source>
        <dbReference type="EMBL" id="KAH1079914.1"/>
    </source>
</evidence>
<organism evidence="3 4">
    <name type="scientific">Gossypium stocksii</name>
    <dbReference type="NCBI Taxonomy" id="47602"/>
    <lineage>
        <taxon>Eukaryota</taxon>
        <taxon>Viridiplantae</taxon>
        <taxon>Streptophyta</taxon>
        <taxon>Embryophyta</taxon>
        <taxon>Tracheophyta</taxon>
        <taxon>Spermatophyta</taxon>
        <taxon>Magnoliopsida</taxon>
        <taxon>eudicotyledons</taxon>
        <taxon>Gunneridae</taxon>
        <taxon>Pentapetalae</taxon>
        <taxon>rosids</taxon>
        <taxon>malvids</taxon>
        <taxon>Malvales</taxon>
        <taxon>Malvaceae</taxon>
        <taxon>Malvoideae</taxon>
        <taxon>Gossypium</taxon>
    </lineage>
</organism>
<dbReference type="SMART" id="SM00220">
    <property type="entry name" value="S_TKc"/>
    <property type="match status" value="1"/>
</dbReference>
<accession>A0A9D4A0R2</accession>